<evidence type="ECO:0000313" key="2">
    <source>
        <dbReference type="EMBL" id="EZG45422.1"/>
    </source>
</evidence>
<dbReference type="RefSeq" id="XP_011132498.1">
    <property type="nucleotide sequence ID" value="XM_011134196.1"/>
</dbReference>
<dbReference type="AlphaFoldDB" id="A0A023B188"/>
<dbReference type="GeneID" id="22914923"/>
<dbReference type="InterPro" id="IPR000555">
    <property type="entry name" value="JAMM/MPN+_dom"/>
</dbReference>
<protein>
    <submittedName>
        <fullName evidence="2">JAB1/Mov34/MPN/PAD-1 ubiquitin protease</fullName>
    </submittedName>
</protein>
<dbReference type="VEuPathDB" id="CryptoDB:GNI_138570"/>
<keyword evidence="3" id="KW-1185">Reference proteome</keyword>
<proteinExistence type="predicted"/>
<sequence length="264" mass="29906">MGDVFEGLYPRITVSPLALSVILDAHLRRGQKVQHCLCTLLGTLLDDGALWIKDAIPNYVSPEDAGKLPQRQHHESFVLARQRLNPRELVLGWASTDLTFTQLHEIAAWARMDTKASRFVPQKRLPAPVAIRVTPPTARNDLKLEAAVRGPGPEYIKKTIGLLYAPFEDYICDQTQCDQTQCDQDEVLDMVARIDKQIQIATEAKRTKNEELGRRLLKLVSMNLPCSTQAYIEKEREEVSLHEWIKIVAEIQLRLSSKIHASHV</sequence>
<dbReference type="GO" id="GO:0008237">
    <property type="term" value="F:metallopeptidase activity"/>
    <property type="evidence" value="ECO:0007669"/>
    <property type="project" value="InterPro"/>
</dbReference>
<dbReference type="OrthoDB" id="25498at2759"/>
<keyword evidence="2" id="KW-0645">Protease</keyword>
<accession>A0A023B188</accession>
<comment type="caution">
    <text evidence="2">The sequence shown here is derived from an EMBL/GenBank/DDBJ whole genome shotgun (WGS) entry which is preliminary data.</text>
</comment>
<evidence type="ECO:0000313" key="3">
    <source>
        <dbReference type="Proteomes" id="UP000019763"/>
    </source>
</evidence>
<name>A0A023B188_GRENI</name>
<reference evidence="2" key="1">
    <citation type="submission" date="2013-12" db="EMBL/GenBank/DDBJ databases">
        <authorList>
            <person name="Omoto C.K."/>
            <person name="Sibley D."/>
            <person name="Venepally P."/>
            <person name="Hadjithomas M."/>
            <person name="Karamycheva S."/>
            <person name="Brunk B."/>
            <person name="Roos D."/>
            <person name="Caler E."/>
            <person name="Lorenzi H."/>
        </authorList>
    </citation>
    <scope>NUCLEOTIDE SEQUENCE</scope>
</reference>
<dbReference type="GO" id="GO:0006508">
    <property type="term" value="P:proteolysis"/>
    <property type="evidence" value="ECO:0007669"/>
    <property type="project" value="UniProtKB-KW"/>
</dbReference>
<dbReference type="eggNOG" id="KOG2975">
    <property type="taxonomic scope" value="Eukaryota"/>
</dbReference>
<organism evidence="2 3">
    <name type="scientific">Gregarina niphandrodes</name>
    <name type="common">Septate eugregarine</name>
    <dbReference type="NCBI Taxonomy" id="110365"/>
    <lineage>
        <taxon>Eukaryota</taxon>
        <taxon>Sar</taxon>
        <taxon>Alveolata</taxon>
        <taxon>Apicomplexa</taxon>
        <taxon>Conoidasida</taxon>
        <taxon>Gregarinasina</taxon>
        <taxon>Eugregarinorida</taxon>
        <taxon>Gregarinidae</taxon>
        <taxon>Gregarina</taxon>
    </lineage>
</organism>
<dbReference type="EMBL" id="AFNH02001024">
    <property type="protein sequence ID" value="EZG45422.1"/>
    <property type="molecule type" value="Genomic_DNA"/>
</dbReference>
<dbReference type="Pfam" id="PF01398">
    <property type="entry name" value="JAB"/>
    <property type="match status" value="1"/>
</dbReference>
<dbReference type="Proteomes" id="UP000019763">
    <property type="component" value="Unassembled WGS sequence"/>
</dbReference>
<gene>
    <name evidence="2" type="ORF">GNI_138570</name>
</gene>
<dbReference type="Gene3D" id="3.40.140.10">
    <property type="entry name" value="Cytidine Deaminase, domain 2"/>
    <property type="match status" value="1"/>
</dbReference>
<keyword evidence="2" id="KW-0378">Hydrolase</keyword>
<feature type="domain" description="JAB1/MPN/MOV34 metalloenzyme" evidence="1">
    <location>
        <begin position="11"/>
        <end position="105"/>
    </location>
</feature>
<evidence type="ECO:0000259" key="1">
    <source>
        <dbReference type="Pfam" id="PF01398"/>
    </source>
</evidence>